<dbReference type="Proteomes" id="UP000546031">
    <property type="component" value="Unassembled WGS sequence"/>
</dbReference>
<evidence type="ECO:0000313" key="2">
    <source>
        <dbReference type="EMBL" id="NVE95619.1"/>
    </source>
</evidence>
<organism evidence="2 3">
    <name type="scientific">Altererythrobacter lutimaris</name>
    <dbReference type="NCBI Taxonomy" id="2743979"/>
    <lineage>
        <taxon>Bacteria</taxon>
        <taxon>Pseudomonadati</taxon>
        <taxon>Pseudomonadota</taxon>
        <taxon>Alphaproteobacteria</taxon>
        <taxon>Sphingomonadales</taxon>
        <taxon>Erythrobacteraceae</taxon>
        <taxon>Altererythrobacter</taxon>
    </lineage>
</organism>
<dbReference type="InterPro" id="IPR045079">
    <property type="entry name" value="Oxoprolinase-like"/>
</dbReference>
<dbReference type="GO" id="GO:0006749">
    <property type="term" value="P:glutathione metabolic process"/>
    <property type="evidence" value="ECO:0007669"/>
    <property type="project" value="TreeGrafter"/>
</dbReference>
<dbReference type="InterPro" id="IPR003692">
    <property type="entry name" value="Hydantoinase_B"/>
</dbReference>
<dbReference type="Pfam" id="PF02538">
    <property type="entry name" value="Hydantoinase_B"/>
    <property type="match status" value="1"/>
</dbReference>
<dbReference type="GO" id="GO:0017168">
    <property type="term" value="F:5-oxoprolinase (ATP-hydrolyzing) activity"/>
    <property type="evidence" value="ECO:0007669"/>
    <property type="project" value="TreeGrafter"/>
</dbReference>
<evidence type="ECO:0000313" key="3">
    <source>
        <dbReference type="Proteomes" id="UP000546031"/>
    </source>
</evidence>
<dbReference type="PANTHER" id="PTHR11365">
    <property type="entry name" value="5-OXOPROLINASE RELATED"/>
    <property type="match status" value="1"/>
</dbReference>
<dbReference type="PANTHER" id="PTHR11365:SF23">
    <property type="entry name" value="HYPOTHETICAL 5-OXOPROLINASE (EUROFUNG)-RELATED"/>
    <property type="match status" value="1"/>
</dbReference>
<dbReference type="GO" id="GO:0005829">
    <property type="term" value="C:cytosol"/>
    <property type="evidence" value="ECO:0007669"/>
    <property type="project" value="TreeGrafter"/>
</dbReference>
<sequence>MPAQIIETNDKPFDKIDIDPVTLDIIENALRNARIEMDATLVRTAMSPGIREQGDAFPLIADPKGKMIVGQFGSFIDGFLKGFDGTIEDGDMIFLSDPYSCDGAVSHSNDWLVLLPVFKDGRLIAYTAMFGHQSDIGGSVPGSMPIGASSIFEEGVRIPPVKIWKKGEYNDDLMKLVMHQTRKPDWCQADLNALIASCRVASKRVLEMADRFGDDVYVSATQELLARNYRAMEALISQAIPETPVSFEDYLCDDGKGFGPYKMKCTMWREGGKVILDFDGTDPQSAASINFLLNENMFKMFFGIYMIMVFDPQILFNDGFYDLIEVRIPEGSLLKPKFPAALSGRTHALGRIFDILGGLLGQGTPEFLNAAGFSSSPHLFYSGWDNREVSKGEWFQLFQIGFGGIPGRPLGDGPDGHSLWPGFTNVPNEFLERYFPMRIERYSTEPDSGGAGLHRGGNGIRMSYRFLADGNIAIHDDRWFVPPWGVNGGHPGKRAKKILEKVDGTTQIVGNKIEDVPVSAGDVLHFITWGGGGWGDPLERDPELVGLEIRQGLVTPEGAKDYGVVADADGRIDADATAKLRDEMKASRGELPLFDYGPGIETLRANCEDETGLPAPIQPKWADQDVEYAEAAE</sequence>
<dbReference type="EMBL" id="JABWTA010000001">
    <property type="protein sequence ID" value="NVE95619.1"/>
    <property type="molecule type" value="Genomic_DNA"/>
</dbReference>
<protein>
    <submittedName>
        <fullName evidence="2">Hydantoinase B/oxoprolinase family protein</fullName>
    </submittedName>
</protein>
<evidence type="ECO:0000259" key="1">
    <source>
        <dbReference type="Pfam" id="PF02538"/>
    </source>
</evidence>
<dbReference type="AlphaFoldDB" id="A0A850HCX7"/>
<reference evidence="2 3" key="1">
    <citation type="submission" date="2020-06" db="EMBL/GenBank/DDBJ databases">
        <title>Altererythrobacter lutimaris sp. nov., a marine bacterium isolated from a tidal flat.</title>
        <authorList>
            <person name="Kim D."/>
            <person name="Yoo Y."/>
            <person name="Kim J.-J."/>
        </authorList>
    </citation>
    <scope>NUCLEOTIDE SEQUENCE [LARGE SCALE GENOMIC DNA]</scope>
    <source>
        <strain evidence="2 3">JGD-16</strain>
    </source>
</reference>
<comment type="caution">
    <text evidence="2">The sequence shown here is derived from an EMBL/GenBank/DDBJ whole genome shotgun (WGS) entry which is preliminary data.</text>
</comment>
<proteinExistence type="predicted"/>
<accession>A0A850HCX7</accession>
<feature type="domain" description="Hydantoinase B/oxoprolinase" evidence="1">
    <location>
        <begin position="19"/>
        <end position="537"/>
    </location>
</feature>
<dbReference type="RefSeq" id="WP_176273822.1">
    <property type="nucleotide sequence ID" value="NZ_JABWTA010000001.1"/>
</dbReference>
<keyword evidence="3" id="KW-1185">Reference proteome</keyword>
<gene>
    <name evidence="2" type="ORF">HUO12_11990</name>
</gene>
<name>A0A850HCX7_9SPHN</name>